<dbReference type="InterPro" id="IPR021852">
    <property type="entry name" value="DUF3456"/>
</dbReference>
<protein>
    <submittedName>
        <fullName evidence="2">Marginal zone B- and B1-cell-specific protein-like</fullName>
    </submittedName>
</protein>
<dbReference type="Pfam" id="PF11938">
    <property type="entry name" value="DUF3456"/>
    <property type="match status" value="1"/>
</dbReference>
<feature type="domain" description="DUF3456" evidence="1">
    <location>
        <begin position="103"/>
        <end position="205"/>
    </location>
</feature>
<dbReference type="InterPro" id="IPR052682">
    <property type="entry name" value="MZB1"/>
</dbReference>
<comment type="caution">
    <text evidence="2">The sequence shown here is derived from an EMBL/GenBank/DDBJ whole genome shotgun (WGS) entry which is preliminary data.</text>
</comment>
<dbReference type="AlphaFoldDB" id="A0AAV4I2A9"/>
<reference evidence="2 3" key="1">
    <citation type="journal article" date="2021" name="Elife">
        <title>Chloroplast acquisition without the gene transfer in kleptoplastic sea slugs, Plakobranchus ocellatus.</title>
        <authorList>
            <person name="Maeda T."/>
            <person name="Takahashi S."/>
            <person name="Yoshida T."/>
            <person name="Shimamura S."/>
            <person name="Takaki Y."/>
            <person name="Nagai Y."/>
            <person name="Toyoda A."/>
            <person name="Suzuki Y."/>
            <person name="Arimoto A."/>
            <person name="Ishii H."/>
            <person name="Satoh N."/>
            <person name="Nishiyama T."/>
            <person name="Hasebe M."/>
            <person name="Maruyama T."/>
            <person name="Minagawa J."/>
            <person name="Obokata J."/>
            <person name="Shigenobu S."/>
        </authorList>
    </citation>
    <scope>NUCLEOTIDE SEQUENCE [LARGE SCALE GENOMIC DNA]</scope>
</reference>
<dbReference type="PANTHER" id="PTHR15881:SF2">
    <property type="entry name" value="MARGINAL ZONE B- AND B1-CELL-SPECIFIC PROTEIN"/>
    <property type="match status" value="1"/>
</dbReference>
<gene>
    <name evidence="2" type="ORF">ElyMa_006488900</name>
</gene>
<dbReference type="GO" id="GO:0005576">
    <property type="term" value="C:extracellular region"/>
    <property type="evidence" value="ECO:0007669"/>
    <property type="project" value="TreeGrafter"/>
</dbReference>
<evidence type="ECO:0000313" key="2">
    <source>
        <dbReference type="EMBL" id="GFS04170.1"/>
    </source>
</evidence>
<evidence type="ECO:0000259" key="1">
    <source>
        <dbReference type="Pfam" id="PF11938"/>
    </source>
</evidence>
<dbReference type="GO" id="GO:0034663">
    <property type="term" value="C:endoplasmic reticulum chaperone complex"/>
    <property type="evidence" value="ECO:0007669"/>
    <property type="project" value="TreeGrafter"/>
</dbReference>
<proteinExistence type="predicted"/>
<name>A0AAV4I2A9_9GAST</name>
<accession>A0AAV4I2A9</accession>
<dbReference type="EMBL" id="BMAT01013026">
    <property type="protein sequence ID" value="GFS04170.1"/>
    <property type="molecule type" value="Genomic_DNA"/>
</dbReference>
<sequence length="215" mass="24602">MAYLKKIYAFVSLALILYFQVYRTDGRWSSKSDLESNRLSEEDRKYIVDSGLDPDTISPDTVIIRPPSYTDEEESSFGMPKAYSCDGCRIISYQLKERFLSEEKKKGNSKTSLPESDLIDIVESVCKDNFEGYGLMSTPSGDKFFHGPGLERPQTSGSIDKGPLWPKRLRHMCLEILDTYDEDELYKMYKDNGNDFEGTELCAKKCNNANRKTEL</sequence>
<dbReference type="Proteomes" id="UP000762676">
    <property type="component" value="Unassembled WGS sequence"/>
</dbReference>
<keyword evidence="3" id="KW-1185">Reference proteome</keyword>
<organism evidence="2 3">
    <name type="scientific">Elysia marginata</name>
    <dbReference type="NCBI Taxonomy" id="1093978"/>
    <lineage>
        <taxon>Eukaryota</taxon>
        <taxon>Metazoa</taxon>
        <taxon>Spiralia</taxon>
        <taxon>Lophotrochozoa</taxon>
        <taxon>Mollusca</taxon>
        <taxon>Gastropoda</taxon>
        <taxon>Heterobranchia</taxon>
        <taxon>Euthyneura</taxon>
        <taxon>Panpulmonata</taxon>
        <taxon>Sacoglossa</taxon>
        <taxon>Placobranchoidea</taxon>
        <taxon>Plakobranchidae</taxon>
        <taxon>Elysia</taxon>
    </lineage>
</organism>
<dbReference type="PANTHER" id="PTHR15881">
    <property type="entry name" value="MARGINAL ZONE B- AND B1-CELL-SPECIFIC PROTEIN"/>
    <property type="match status" value="1"/>
</dbReference>
<evidence type="ECO:0000313" key="3">
    <source>
        <dbReference type="Proteomes" id="UP000762676"/>
    </source>
</evidence>